<evidence type="ECO:0000313" key="4">
    <source>
        <dbReference type="Proteomes" id="UP000245771"/>
    </source>
</evidence>
<evidence type="ECO:0000256" key="2">
    <source>
        <dbReference type="SAM" id="SignalP"/>
    </source>
</evidence>
<evidence type="ECO:0008006" key="5">
    <source>
        <dbReference type="Google" id="ProtNLM"/>
    </source>
</evidence>
<protein>
    <recommendedName>
        <fullName evidence="5">Fibronectin type-III domain-containing protein</fullName>
    </recommendedName>
</protein>
<organism evidence="3 4">
    <name type="scientific">Meira miltonrushii</name>
    <dbReference type="NCBI Taxonomy" id="1280837"/>
    <lineage>
        <taxon>Eukaryota</taxon>
        <taxon>Fungi</taxon>
        <taxon>Dikarya</taxon>
        <taxon>Basidiomycota</taxon>
        <taxon>Ustilaginomycotina</taxon>
        <taxon>Exobasidiomycetes</taxon>
        <taxon>Exobasidiales</taxon>
        <taxon>Brachybasidiaceae</taxon>
        <taxon>Meira</taxon>
    </lineage>
</organism>
<dbReference type="GeneID" id="37019478"/>
<sequence length="507" mass="55322">MSQLLLALLVSVSGFIHLVQADLEFTTSLPQECTTFNVSWKPEMDAFPYSVYFLGTAKQVLSWRIESDYQPNQSEITFQYFLPKASSSFQSFIVAVVDSKGNGNSSKILTPTSIAAQSEECVLSSFYKNNSWTFNTGYITPPGFNLEQDPWINLQCGEVSHLPYGKHIGKGPFSLSLVPEHDKPITLNIPELAQTGAYDFNYYTVIPYKAGTNFFQFMSDSVQSAAGGGSEKITVGASQNYSCFQSGFKLPDVNTTNALPVGSNSTSFQNLPGAIPIPANDTGNDSNILNSTVSGQGIHGDYGARNLKSLLGGILGSSFGILLLAFVIYKVHQMLQMRQQKKHRMERDQFVDLGESINDQGSPGIKQSTLISPFFYESDRAAHGEAVSNDDSNAIGLTPIARKHNIRALKASLSKRLAAGLNSVSRSETIRSGIDNRLSLGNYTNNASEVNFNLADDLRGRSRSTKSRTQHLYDFLGANNSLRSQTGSIHSSVTNPFSVDGVLIEDD</sequence>
<evidence type="ECO:0000313" key="3">
    <source>
        <dbReference type="EMBL" id="PWN35156.1"/>
    </source>
</evidence>
<feature type="transmembrane region" description="Helical" evidence="1">
    <location>
        <begin position="310"/>
        <end position="329"/>
    </location>
</feature>
<gene>
    <name evidence="3" type="ORF">FA14DRAFT_154582</name>
</gene>
<dbReference type="AlphaFoldDB" id="A0A316VC95"/>
<keyword evidence="2" id="KW-0732">Signal</keyword>
<name>A0A316VC95_9BASI</name>
<dbReference type="STRING" id="1280837.A0A316VC95"/>
<proteinExistence type="predicted"/>
<feature type="chain" id="PRO_5016465884" description="Fibronectin type-III domain-containing protein" evidence="2">
    <location>
        <begin position="22"/>
        <end position="507"/>
    </location>
</feature>
<keyword evidence="1" id="KW-1133">Transmembrane helix</keyword>
<evidence type="ECO:0000256" key="1">
    <source>
        <dbReference type="SAM" id="Phobius"/>
    </source>
</evidence>
<dbReference type="RefSeq" id="XP_025355458.1">
    <property type="nucleotide sequence ID" value="XM_025497697.1"/>
</dbReference>
<dbReference type="InParanoid" id="A0A316VC95"/>
<dbReference type="Proteomes" id="UP000245771">
    <property type="component" value="Unassembled WGS sequence"/>
</dbReference>
<reference evidence="3 4" key="1">
    <citation type="journal article" date="2018" name="Mol. Biol. Evol.">
        <title>Broad Genomic Sampling Reveals a Smut Pathogenic Ancestry of the Fungal Clade Ustilaginomycotina.</title>
        <authorList>
            <person name="Kijpornyongpan T."/>
            <person name="Mondo S.J."/>
            <person name="Barry K."/>
            <person name="Sandor L."/>
            <person name="Lee J."/>
            <person name="Lipzen A."/>
            <person name="Pangilinan J."/>
            <person name="LaButti K."/>
            <person name="Hainaut M."/>
            <person name="Henrissat B."/>
            <person name="Grigoriev I.V."/>
            <person name="Spatafora J.W."/>
            <person name="Aime M.C."/>
        </authorList>
    </citation>
    <scope>NUCLEOTIDE SEQUENCE [LARGE SCALE GENOMIC DNA]</scope>
    <source>
        <strain evidence="3 4">MCA 3882</strain>
    </source>
</reference>
<feature type="signal peptide" evidence="2">
    <location>
        <begin position="1"/>
        <end position="21"/>
    </location>
</feature>
<dbReference type="OrthoDB" id="3350153at2759"/>
<accession>A0A316VC95</accession>
<keyword evidence="1" id="KW-0812">Transmembrane</keyword>
<keyword evidence="4" id="KW-1185">Reference proteome</keyword>
<keyword evidence="1" id="KW-0472">Membrane</keyword>
<dbReference type="EMBL" id="KZ819603">
    <property type="protein sequence ID" value="PWN35156.1"/>
    <property type="molecule type" value="Genomic_DNA"/>
</dbReference>